<keyword evidence="4" id="KW-0067">ATP-binding</keyword>
<reference evidence="8" key="1">
    <citation type="journal article" date="2019" name="Int. J. Syst. Evol. Microbiol.">
        <title>The Global Catalogue of Microorganisms (GCM) 10K type strain sequencing project: providing services to taxonomists for standard genome sequencing and annotation.</title>
        <authorList>
            <consortium name="The Broad Institute Genomics Platform"/>
            <consortium name="The Broad Institute Genome Sequencing Center for Infectious Disease"/>
            <person name="Wu L."/>
            <person name="Ma J."/>
        </authorList>
    </citation>
    <scope>NUCLEOTIDE SEQUENCE [LARGE SCALE GENOMIC DNA]</scope>
    <source>
        <strain evidence="8">JCM 17125</strain>
    </source>
</reference>
<evidence type="ECO:0000313" key="7">
    <source>
        <dbReference type="EMBL" id="GAA3716259.1"/>
    </source>
</evidence>
<dbReference type="InterPro" id="IPR042099">
    <property type="entry name" value="ANL_N_sf"/>
</dbReference>
<keyword evidence="2 7" id="KW-0436">Ligase</keyword>
<evidence type="ECO:0000259" key="6">
    <source>
        <dbReference type="Pfam" id="PF13193"/>
    </source>
</evidence>
<evidence type="ECO:0000256" key="3">
    <source>
        <dbReference type="ARBA" id="ARBA00022741"/>
    </source>
</evidence>
<comment type="similarity">
    <text evidence="1">Belongs to the ATP-dependent AMP-binding enzyme family.</text>
</comment>
<comment type="caution">
    <text evidence="7">The sequence shown here is derived from an EMBL/GenBank/DDBJ whole genome shotgun (WGS) entry which is preliminary data.</text>
</comment>
<sequence length="517" mass="55300">MFDDDVTRWVLPLVLEEQADSLGGRELVHVVGEGSLSYAAAAGDARRVASRLASAGVRRGDAVAVLLASGLDFVRVWLGLGRLGAVIVPVNTALEGAFLAHQLDDCGARFVVADAGGARAVRAALGSPAGREIVDLTGWQSEPEWEGPLPRAADTACVMYTSGTTGPSKGVVMPHAHCVLFGVGTIEGLGLTAEDRYYVTMPLFHANGLFMQLGATILAGASAVLRPRFSASAWTREVREHRCTVSNLLGSMSEFVMAQPPRPDDGELGLRVVCPVPNPPAHEAAWRERFGVPEVVTAYGMTEVNIPLYGRLGQSRPGTAGLVLDRWFEVEVCDPDTDVPVPRGTVGEIMVRPRVPFGFMAGYHGLPEVTVAAWRSLWFHTGDSGVMDEQGWVTFVDRTKDCIRRRGENISSFEVESAVAALAGVAEVAAYAVPSVPAGTEDEVMLAVVPVAGASLDCAELVQRVDSVLPRFARPRYVEIVDELPRTPTAKVRKAELRRRAVTPTTWDREAGAGDVG</sequence>
<evidence type="ECO:0000256" key="2">
    <source>
        <dbReference type="ARBA" id="ARBA00022598"/>
    </source>
</evidence>
<name>A0ABP7ECU0_9MICO</name>
<accession>A0ABP7ECU0</accession>
<dbReference type="Gene3D" id="3.30.300.30">
    <property type="match status" value="1"/>
</dbReference>
<keyword evidence="8" id="KW-1185">Reference proteome</keyword>
<evidence type="ECO:0000259" key="5">
    <source>
        <dbReference type="Pfam" id="PF00501"/>
    </source>
</evidence>
<dbReference type="PANTHER" id="PTHR43107:SF15">
    <property type="entry name" value="FATTY ACID TRANSPORT PROTEIN 3, ISOFORM A"/>
    <property type="match status" value="1"/>
</dbReference>
<gene>
    <name evidence="7" type="ORF">GCM10022399_36130</name>
</gene>
<dbReference type="Proteomes" id="UP001501468">
    <property type="component" value="Unassembled WGS sequence"/>
</dbReference>
<dbReference type="EMBL" id="BAABDC010000007">
    <property type="protein sequence ID" value="GAA3716259.1"/>
    <property type="molecule type" value="Genomic_DNA"/>
</dbReference>
<feature type="domain" description="AMP-binding enzyme C-terminal" evidence="6">
    <location>
        <begin position="414"/>
        <end position="491"/>
    </location>
</feature>
<feature type="domain" description="AMP-dependent synthetase/ligase" evidence="5">
    <location>
        <begin position="16"/>
        <end position="363"/>
    </location>
</feature>
<dbReference type="Pfam" id="PF13193">
    <property type="entry name" value="AMP-binding_C"/>
    <property type="match status" value="1"/>
</dbReference>
<dbReference type="PANTHER" id="PTHR43107">
    <property type="entry name" value="LONG-CHAIN FATTY ACID TRANSPORT PROTEIN"/>
    <property type="match status" value="1"/>
</dbReference>
<dbReference type="Pfam" id="PF00501">
    <property type="entry name" value="AMP-binding"/>
    <property type="match status" value="1"/>
</dbReference>
<dbReference type="GO" id="GO:0016874">
    <property type="term" value="F:ligase activity"/>
    <property type="evidence" value="ECO:0007669"/>
    <property type="project" value="UniProtKB-KW"/>
</dbReference>
<protein>
    <submittedName>
        <fullName evidence="7">ATP-dependent acyl-CoA ligase</fullName>
    </submittedName>
</protein>
<dbReference type="InterPro" id="IPR000873">
    <property type="entry name" value="AMP-dep_synth/lig_dom"/>
</dbReference>
<evidence type="ECO:0000256" key="1">
    <source>
        <dbReference type="ARBA" id="ARBA00006432"/>
    </source>
</evidence>
<dbReference type="InterPro" id="IPR045851">
    <property type="entry name" value="AMP-bd_C_sf"/>
</dbReference>
<dbReference type="Gene3D" id="3.40.50.12780">
    <property type="entry name" value="N-terminal domain of ligase-like"/>
    <property type="match status" value="1"/>
</dbReference>
<evidence type="ECO:0000313" key="8">
    <source>
        <dbReference type="Proteomes" id="UP001501468"/>
    </source>
</evidence>
<keyword evidence="3" id="KW-0547">Nucleotide-binding</keyword>
<dbReference type="PROSITE" id="PS00455">
    <property type="entry name" value="AMP_BINDING"/>
    <property type="match status" value="1"/>
</dbReference>
<proteinExistence type="inferred from homology"/>
<dbReference type="RefSeq" id="WP_344949879.1">
    <property type="nucleotide sequence ID" value="NZ_BAABDC010000007.1"/>
</dbReference>
<organism evidence="7 8">
    <name type="scientific">Terrabacter ginsenosidimutans</name>
    <dbReference type="NCBI Taxonomy" id="490575"/>
    <lineage>
        <taxon>Bacteria</taxon>
        <taxon>Bacillati</taxon>
        <taxon>Actinomycetota</taxon>
        <taxon>Actinomycetes</taxon>
        <taxon>Micrococcales</taxon>
        <taxon>Intrasporangiaceae</taxon>
        <taxon>Terrabacter</taxon>
    </lineage>
</organism>
<dbReference type="InterPro" id="IPR020845">
    <property type="entry name" value="AMP-binding_CS"/>
</dbReference>
<evidence type="ECO:0000256" key="4">
    <source>
        <dbReference type="ARBA" id="ARBA00022840"/>
    </source>
</evidence>
<dbReference type="InterPro" id="IPR025110">
    <property type="entry name" value="AMP-bd_C"/>
</dbReference>
<dbReference type="SUPFAM" id="SSF56801">
    <property type="entry name" value="Acetyl-CoA synthetase-like"/>
    <property type="match status" value="1"/>
</dbReference>